<dbReference type="InterPro" id="IPR000836">
    <property type="entry name" value="PRTase_dom"/>
</dbReference>
<dbReference type="Pfam" id="PF18912">
    <property type="entry name" value="DZR_2"/>
    <property type="match status" value="1"/>
</dbReference>
<evidence type="ECO:0000313" key="3">
    <source>
        <dbReference type="EMBL" id="KAA1190651.1"/>
    </source>
</evidence>
<dbReference type="SUPFAM" id="SSF53271">
    <property type="entry name" value="PRTase-like"/>
    <property type="match status" value="1"/>
</dbReference>
<dbReference type="InterPro" id="IPR044005">
    <property type="entry name" value="DZR_2"/>
</dbReference>
<dbReference type="RefSeq" id="WP_149611806.1">
    <property type="nucleotide sequence ID" value="NZ_VTUX01000005.1"/>
</dbReference>
<comment type="caution">
    <text evidence="3">The sequence shown here is derived from an EMBL/GenBank/DDBJ whole genome shotgun (WGS) entry which is preliminary data.</text>
</comment>
<keyword evidence="4" id="KW-1185">Reference proteome</keyword>
<evidence type="ECO:0000259" key="2">
    <source>
        <dbReference type="Pfam" id="PF18912"/>
    </source>
</evidence>
<name>A0A5B0WWZ1_9GAMM</name>
<dbReference type="InterPro" id="IPR051910">
    <property type="entry name" value="ComF/GntX_DNA_util-trans"/>
</dbReference>
<dbReference type="Gene3D" id="3.40.50.2020">
    <property type="match status" value="1"/>
</dbReference>
<gene>
    <name evidence="3" type="ORF">F0M18_12640</name>
</gene>
<dbReference type="PANTHER" id="PTHR47505">
    <property type="entry name" value="DNA UTILIZATION PROTEIN YHGH"/>
    <property type="match status" value="1"/>
</dbReference>
<proteinExistence type="inferred from homology"/>
<evidence type="ECO:0000256" key="1">
    <source>
        <dbReference type="ARBA" id="ARBA00008007"/>
    </source>
</evidence>
<accession>A0A5B0WWZ1</accession>
<dbReference type="Proteomes" id="UP000323708">
    <property type="component" value="Unassembled WGS sequence"/>
</dbReference>
<comment type="similarity">
    <text evidence="1">Belongs to the ComF/GntX family.</text>
</comment>
<dbReference type="PANTHER" id="PTHR47505:SF1">
    <property type="entry name" value="DNA UTILIZATION PROTEIN YHGH"/>
    <property type="match status" value="1"/>
</dbReference>
<sequence>MVNRITGQLLDGLFPSYCSLCKWHCPGPLPLCQDCRNELPANEHACRLCASPLPTAVSGVCGTCLQSPPTFDRAIAPWLYGEYLACLVHRWKFSGARHLTTLLADLWLQQVADPPAVDAVIPVPLHWLRHWRRGYNQAELLALALQRRLPQLQLATGLLQRSRRTAAQSTMAAEARRRNLTGAFTAAGGCANLRLAVVDDVLTTGATAEAVASALKASGARHVEIWCLARTPSPGD</sequence>
<evidence type="ECO:0000313" key="4">
    <source>
        <dbReference type="Proteomes" id="UP000323708"/>
    </source>
</evidence>
<dbReference type="AlphaFoldDB" id="A0A5B0WWZ1"/>
<dbReference type="InterPro" id="IPR029057">
    <property type="entry name" value="PRTase-like"/>
</dbReference>
<reference evidence="3 4" key="1">
    <citation type="submission" date="2019-09" db="EMBL/GenBank/DDBJ databases">
        <authorList>
            <person name="Chen X.-Y."/>
        </authorList>
    </citation>
    <scope>NUCLEOTIDE SEQUENCE [LARGE SCALE GENOMIC DNA]</scope>
    <source>
        <strain evidence="3 4">NY5</strain>
    </source>
</reference>
<dbReference type="CDD" id="cd06223">
    <property type="entry name" value="PRTases_typeI"/>
    <property type="match status" value="1"/>
</dbReference>
<protein>
    <submittedName>
        <fullName evidence="3">ComF family protein</fullName>
    </submittedName>
</protein>
<dbReference type="EMBL" id="VTUX01000005">
    <property type="protein sequence ID" value="KAA1190651.1"/>
    <property type="molecule type" value="Genomic_DNA"/>
</dbReference>
<organism evidence="3 4">
    <name type="scientific">Pseudohalioglobus sediminis</name>
    <dbReference type="NCBI Taxonomy" id="2606449"/>
    <lineage>
        <taxon>Bacteria</taxon>
        <taxon>Pseudomonadati</taxon>
        <taxon>Pseudomonadota</taxon>
        <taxon>Gammaproteobacteria</taxon>
        <taxon>Cellvibrionales</taxon>
        <taxon>Halieaceae</taxon>
        <taxon>Pseudohalioglobus</taxon>
    </lineage>
</organism>
<feature type="domain" description="Double zinc ribbon" evidence="2">
    <location>
        <begin position="9"/>
        <end position="65"/>
    </location>
</feature>